<accession>A0A392W8T7</accession>
<feature type="non-terminal residue" evidence="1">
    <location>
        <position position="1"/>
    </location>
</feature>
<protein>
    <submittedName>
        <fullName evidence="1">Uncharacterized protein</fullName>
    </submittedName>
</protein>
<comment type="caution">
    <text evidence="1">The sequence shown here is derived from an EMBL/GenBank/DDBJ whole genome shotgun (WGS) entry which is preliminary data.</text>
</comment>
<sequence length="47" mass="5294">VNDGFGENLDGMIPIYCMHTLKSDPKDSNPVDQSQEVRIPTMQVLME</sequence>
<name>A0A392W8T7_9FABA</name>
<dbReference type="EMBL" id="LXQA011376226">
    <property type="protein sequence ID" value="MCI95110.1"/>
    <property type="molecule type" value="Genomic_DNA"/>
</dbReference>
<keyword evidence="2" id="KW-1185">Reference proteome</keyword>
<proteinExistence type="predicted"/>
<dbReference type="AlphaFoldDB" id="A0A392W8T7"/>
<reference evidence="1 2" key="1">
    <citation type="journal article" date="2018" name="Front. Plant Sci.">
        <title>Red Clover (Trifolium pratense) and Zigzag Clover (T. medium) - A Picture of Genomic Similarities and Differences.</title>
        <authorList>
            <person name="Dluhosova J."/>
            <person name="Istvanek J."/>
            <person name="Nedelnik J."/>
            <person name="Repkova J."/>
        </authorList>
    </citation>
    <scope>NUCLEOTIDE SEQUENCE [LARGE SCALE GENOMIC DNA]</scope>
    <source>
        <strain evidence="2">cv. 10/8</strain>
        <tissue evidence="1">Leaf</tissue>
    </source>
</reference>
<organism evidence="1 2">
    <name type="scientific">Trifolium medium</name>
    <dbReference type="NCBI Taxonomy" id="97028"/>
    <lineage>
        <taxon>Eukaryota</taxon>
        <taxon>Viridiplantae</taxon>
        <taxon>Streptophyta</taxon>
        <taxon>Embryophyta</taxon>
        <taxon>Tracheophyta</taxon>
        <taxon>Spermatophyta</taxon>
        <taxon>Magnoliopsida</taxon>
        <taxon>eudicotyledons</taxon>
        <taxon>Gunneridae</taxon>
        <taxon>Pentapetalae</taxon>
        <taxon>rosids</taxon>
        <taxon>fabids</taxon>
        <taxon>Fabales</taxon>
        <taxon>Fabaceae</taxon>
        <taxon>Papilionoideae</taxon>
        <taxon>50 kb inversion clade</taxon>
        <taxon>NPAAA clade</taxon>
        <taxon>Hologalegina</taxon>
        <taxon>IRL clade</taxon>
        <taxon>Trifolieae</taxon>
        <taxon>Trifolium</taxon>
    </lineage>
</organism>
<dbReference type="Proteomes" id="UP000265520">
    <property type="component" value="Unassembled WGS sequence"/>
</dbReference>
<evidence type="ECO:0000313" key="1">
    <source>
        <dbReference type="EMBL" id="MCI95110.1"/>
    </source>
</evidence>
<evidence type="ECO:0000313" key="2">
    <source>
        <dbReference type="Proteomes" id="UP000265520"/>
    </source>
</evidence>